<feature type="compositionally biased region" description="Low complexity" evidence="1">
    <location>
        <begin position="165"/>
        <end position="185"/>
    </location>
</feature>
<evidence type="ECO:0008006" key="5">
    <source>
        <dbReference type="Google" id="ProtNLM"/>
    </source>
</evidence>
<feature type="region of interest" description="Disordered" evidence="1">
    <location>
        <begin position="138"/>
        <end position="192"/>
    </location>
</feature>
<protein>
    <recommendedName>
        <fullName evidence="5">Lipoprotein</fullName>
    </recommendedName>
</protein>
<feature type="chain" id="PRO_5045446355" description="Lipoprotein" evidence="2">
    <location>
        <begin position="25"/>
        <end position="192"/>
    </location>
</feature>
<evidence type="ECO:0000256" key="1">
    <source>
        <dbReference type="SAM" id="MobiDB-lite"/>
    </source>
</evidence>
<dbReference type="Proteomes" id="UP001524547">
    <property type="component" value="Unassembled WGS sequence"/>
</dbReference>
<feature type="signal peptide" evidence="2">
    <location>
        <begin position="1"/>
        <end position="24"/>
    </location>
</feature>
<dbReference type="EMBL" id="JAMZEJ010000010">
    <property type="protein sequence ID" value="MCQ8242334.1"/>
    <property type="molecule type" value="Genomic_DNA"/>
</dbReference>
<gene>
    <name evidence="3" type="ORF">NFI88_15990</name>
</gene>
<organism evidence="3 4">
    <name type="scientific">Rhizosaccharibacter radicis</name>
    <dbReference type="NCBI Taxonomy" id="2782605"/>
    <lineage>
        <taxon>Bacteria</taxon>
        <taxon>Pseudomonadati</taxon>
        <taxon>Pseudomonadota</taxon>
        <taxon>Alphaproteobacteria</taxon>
        <taxon>Acetobacterales</taxon>
        <taxon>Acetobacteraceae</taxon>
        <taxon>Rhizosaccharibacter</taxon>
    </lineage>
</organism>
<proteinExistence type="predicted"/>
<comment type="caution">
    <text evidence="3">The sequence shown here is derived from an EMBL/GenBank/DDBJ whole genome shotgun (WGS) entry which is preliminary data.</text>
</comment>
<name>A0ABT1W174_9PROT</name>
<feature type="compositionally biased region" description="Basic and acidic residues" evidence="1">
    <location>
        <begin position="138"/>
        <end position="150"/>
    </location>
</feature>
<evidence type="ECO:0000256" key="2">
    <source>
        <dbReference type="SAM" id="SignalP"/>
    </source>
</evidence>
<keyword evidence="2" id="KW-0732">Signal</keyword>
<sequence length="192" mass="19962">MPLVPPARCRSFLVLMPLLLGACAVNDARVADRAQKRLVGLQEVDLEACLGVPDQHATFGDTDVLTYYATSSSSMSYSIPIVGGLGMSNGGYCHATFRVDGGRVSQVLYSGEKNQTFAPNAYCAPIVRTCIAYLDAHPDQRSRGNPDARYKSGGTDAAASSGTVPPGAASAAPQPGASNAAMPANMPTPTPR</sequence>
<reference evidence="3 4" key="1">
    <citation type="submission" date="2022-06" db="EMBL/GenBank/DDBJ databases">
        <title>Rhizosaccharibacter gen. nov. sp. nov. KSS12, endophytic bacteria isolated from sugarcane.</title>
        <authorList>
            <person name="Pitiwittayakul N."/>
        </authorList>
    </citation>
    <scope>NUCLEOTIDE SEQUENCE [LARGE SCALE GENOMIC DNA]</scope>
    <source>
        <strain evidence="3 4">KSS12</strain>
    </source>
</reference>
<evidence type="ECO:0000313" key="4">
    <source>
        <dbReference type="Proteomes" id="UP001524547"/>
    </source>
</evidence>
<dbReference type="RefSeq" id="WP_422921083.1">
    <property type="nucleotide sequence ID" value="NZ_JAMZEJ010000010.1"/>
</dbReference>
<accession>A0ABT1W174</accession>
<evidence type="ECO:0000313" key="3">
    <source>
        <dbReference type="EMBL" id="MCQ8242334.1"/>
    </source>
</evidence>
<keyword evidence="4" id="KW-1185">Reference proteome</keyword>